<feature type="region of interest" description="Disordered" evidence="1">
    <location>
        <begin position="37"/>
        <end position="56"/>
    </location>
</feature>
<sequence length="332" mass="37960">MRVFLVRISQRRWTLYSEKAEFIANKASLSVESSNAADMVMDDTDPASKKQESSQRSMMKRLQGAVAYTKAKAVESRREIDEASEGVGVKGRLKQLLIYLESKIHPEEAIFQQFSSINVEDFIVDKQQQSTSTSTSSSSSETLFKILYPSNLGERRAFKYTGVVVRQRASYHKFWSIVHTLMIPFTVAATILPGPNVFLAYNIYRLYSHLTAIKGTNNLKKLLNVYPNEMFQASDALMEYEQHHFQPIEHTINMKPTTSTATTTTESSPLLQQIQQQHIHTVKPHHTHIHIHQPNFKLKNDLIARLAGRVQTPGLLEHIKKIEENEKKQLIH</sequence>
<dbReference type="Proteomes" id="UP000007797">
    <property type="component" value="Unassembled WGS sequence"/>
</dbReference>
<dbReference type="OMA" id="SLEMFEC"/>
<dbReference type="GO" id="GO:0005743">
    <property type="term" value="C:mitochondrial inner membrane"/>
    <property type="evidence" value="ECO:0007669"/>
    <property type="project" value="TreeGrafter"/>
</dbReference>
<dbReference type="KEGG" id="dfa:DFA_03583"/>
<dbReference type="Pfam" id="PF10173">
    <property type="entry name" value="Mit_KHE1"/>
    <property type="match status" value="1"/>
</dbReference>
<reference evidence="3" key="1">
    <citation type="journal article" date="2011" name="Genome Res.">
        <title>Phylogeny-wide analysis of social amoeba genomes highlights ancient origins for complex intercellular communication.</title>
        <authorList>
            <person name="Heidel A.J."/>
            <person name="Lawal H.M."/>
            <person name="Felder M."/>
            <person name="Schilde C."/>
            <person name="Helps N.R."/>
            <person name="Tunggal B."/>
            <person name="Rivero F."/>
            <person name="John U."/>
            <person name="Schleicher M."/>
            <person name="Eichinger L."/>
            <person name="Platzer M."/>
            <person name="Noegel A.A."/>
            <person name="Schaap P."/>
            <person name="Gloeckner G."/>
        </authorList>
    </citation>
    <scope>NUCLEOTIDE SEQUENCE [LARGE SCALE GENOMIC DNA]</scope>
    <source>
        <strain evidence="3">SH3</strain>
    </source>
</reference>
<dbReference type="RefSeq" id="XP_004363185.1">
    <property type="nucleotide sequence ID" value="XM_004363128.1"/>
</dbReference>
<dbReference type="OrthoDB" id="5562676at2759"/>
<proteinExistence type="predicted"/>
<dbReference type="GeneID" id="14877293"/>
<evidence type="ECO:0000256" key="1">
    <source>
        <dbReference type="SAM" id="MobiDB-lite"/>
    </source>
</evidence>
<gene>
    <name evidence="2" type="ORF">DFA_03583</name>
</gene>
<dbReference type="PANTHER" id="PTHR28062">
    <property type="entry name" value="K+-H+ EXCHANGE-LIKE PROTEIN"/>
    <property type="match status" value="1"/>
</dbReference>
<dbReference type="PANTHER" id="PTHR28062:SF1">
    <property type="entry name" value="TRANSMEMBRANE PROTEIN"/>
    <property type="match status" value="1"/>
</dbReference>
<evidence type="ECO:0000313" key="2">
    <source>
        <dbReference type="EMBL" id="EGG25334.1"/>
    </source>
</evidence>
<protein>
    <submittedName>
        <fullName evidence="2">Uncharacterized protein</fullName>
    </submittedName>
</protein>
<dbReference type="GO" id="GO:0006813">
    <property type="term" value="P:potassium ion transport"/>
    <property type="evidence" value="ECO:0007669"/>
    <property type="project" value="TreeGrafter"/>
</dbReference>
<name>F4PI51_CACFS</name>
<dbReference type="EMBL" id="GL883006">
    <property type="protein sequence ID" value="EGG25334.1"/>
    <property type="molecule type" value="Genomic_DNA"/>
</dbReference>
<evidence type="ECO:0000313" key="3">
    <source>
        <dbReference type="Proteomes" id="UP000007797"/>
    </source>
</evidence>
<accession>F4PI51</accession>
<dbReference type="GO" id="GO:1902600">
    <property type="term" value="P:proton transmembrane transport"/>
    <property type="evidence" value="ECO:0007669"/>
    <property type="project" value="TreeGrafter"/>
</dbReference>
<keyword evidence="3" id="KW-1185">Reference proteome</keyword>
<dbReference type="AlphaFoldDB" id="F4PI51"/>
<organism evidence="2 3">
    <name type="scientific">Cavenderia fasciculata</name>
    <name type="common">Slime mold</name>
    <name type="synonym">Dictyostelium fasciculatum</name>
    <dbReference type="NCBI Taxonomy" id="261658"/>
    <lineage>
        <taxon>Eukaryota</taxon>
        <taxon>Amoebozoa</taxon>
        <taxon>Evosea</taxon>
        <taxon>Eumycetozoa</taxon>
        <taxon>Dictyostelia</taxon>
        <taxon>Acytosteliales</taxon>
        <taxon>Cavenderiaceae</taxon>
        <taxon>Cavenderia</taxon>
    </lineage>
</organism>
<dbReference type="InterPro" id="IPR018786">
    <property type="entry name" value="Mit_KHE1"/>
</dbReference>